<dbReference type="AlphaFoldDB" id="A0AAD5YAW8"/>
<accession>A0AAD5YAW8</accession>
<comment type="caution">
    <text evidence="1">The sequence shown here is derived from an EMBL/GenBank/DDBJ whole genome shotgun (WGS) entry which is preliminary data.</text>
</comment>
<sequence>MPTTTIFDLLQIDLDIPESIVNALRGPLPSFVDPSTFSRRIAGYNFQTYPERVASHNSDQFADRSPSGLPELVRTCHFFHATFLPFIWSTVPSFISVFATLPYRKLKYESAIGEHRKVQVDLEPGQSLTTEDWERFQLHVSLIKSAHIGLKDTQDVVVGRDLFKAFLQKYPGGIFNIRTVSTEIYLEPPLTDGRVRLVHFFQQFSKGQKDGLKDLQFLFCLRDLHTLYTPPSTDNVVLWPPFFRGTCNCPDACHDNTHSSKTASLLVSSWAHHAHPQEFDDIRIMSFVNVGLYPSLVRFAADIPVHLHEALLLCELRSLRDLVLYYIIPSPFEVSSTRKPFPALDYLATPSSLFLTHASFPKLTRVQFFDRVSMPRRDAVLLPYPTRAFERRNDDIPNANVSLASFLAALPACCHPPQITAMSILLGYFPPDELTDWHILSRFTSLSSFQYESSTFHLTPDGDVEAIPPTPRGTDPSVWVKVRVTDPSGWLNHNVPAEGTPWYDPSGWQHEFDSLLHNISTVRQLDIVIVDMTDVELPTCDFLRLVRSISHFCPNVIRLGLEVPSSISHCRIPSTIIPHPTLRSLYLPSRLEDNDPYKQYIRETFPNALFWVGKLSEEENKSPV</sequence>
<keyword evidence="2" id="KW-1185">Reference proteome</keyword>
<dbReference type="Proteomes" id="UP001212997">
    <property type="component" value="Unassembled WGS sequence"/>
</dbReference>
<protein>
    <submittedName>
        <fullName evidence="1">Uncharacterized protein</fullName>
    </submittedName>
</protein>
<evidence type="ECO:0000313" key="2">
    <source>
        <dbReference type="Proteomes" id="UP001212997"/>
    </source>
</evidence>
<proteinExistence type="predicted"/>
<organism evidence="1 2">
    <name type="scientific">Meripilus lineatus</name>
    <dbReference type="NCBI Taxonomy" id="2056292"/>
    <lineage>
        <taxon>Eukaryota</taxon>
        <taxon>Fungi</taxon>
        <taxon>Dikarya</taxon>
        <taxon>Basidiomycota</taxon>
        <taxon>Agaricomycotina</taxon>
        <taxon>Agaricomycetes</taxon>
        <taxon>Polyporales</taxon>
        <taxon>Meripilaceae</taxon>
        <taxon>Meripilus</taxon>
    </lineage>
</organism>
<evidence type="ECO:0000313" key="1">
    <source>
        <dbReference type="EMBL" id="KAJ3478783.1"/>
    </source>
</evidence>
<name>A0AAD5YAW8_9APHY</name>
<reference evidence="1" key="1">
    <citation type="submission" date="2022-07" db="EMBL/GenBank/DDBJ databases">
        <title>Genome Sequence of Physisporinus lineatus.</title>
        <authorList>
            <person name="Buettner E."/>
        </authorList>
    </citation>
    <scope>NUCLEOTIDE SEQUENCE</scope>
    <source>
        <strain evidence="1">VT162</strain>
    </source>
</reference>
<dbReference type="EMBL" id="JANAWD010000485">
    <property type="protein sequence ID" value="KAJ3478783.1"/>
    <property type="molecule type" value="Genomic_DNA"/>
</dbReference>
<gene>
    <name evidence="1" type="ORF">NLI96_g9523</name>
</gene>